<dbReference type="Gene3D" id="3.90.550.10">
    <property type="entry name" value="Spore Coat Polysaccharide Biosynthesis Protein SpsA, Chain A"/>
    <property type="match status" value="1"/>
</dbReference>
<evidence type="ECO:0000313" key="5">
    <source>
        <dbReference type="EMBL" id="CUP42055.1"/>
    </source>
</evidence>
<organism evidence="5 6">
    <name type="scientific">Collinsella aerofaciens</name>
    <dbReference type="NCBI Taxonomy" id="74426"/>
    <lineage>
        <taxon>Bacteria</taxon>
        <taxon>Bacillati</taxon>
        <taxon>Actinomycetota</taxon>
        <taxon>Coriobacteriia</taxon>
        <taxon>Coriobacteriales</taxon>
        <taxon>Coriobacteriaceae</taxon>
        <taxon>Collinsella</taxon>
    </lineage>
</organism>
<dbReference type="PANTHER" id="PTHR43179">
    <property type="entry name" value="RHAMNOSYLTRANSFERASE WBBL"/>
    <property type="match status" value="1"/>
</dbReference>
<protein>
    <submittedName>
        <fullName evidence="5">Uncharacterized protein</fullName>
    </submittedName>
</protein>
<dbReference type="GO" id="GO:0016757">
    <property type="term" value="F:glycosyltransferase activity"/>
    <property type="evidence" value="ECO:0007669"/>
    <property type="project" value="UniProtKB-KW"/>
</dbReference>
<proteinExistence type="inferred from homology"/>
<evidence type="ECO:0000256" key="4">
    <source>
        <dbReference type="ARBA" id="ARBA00022679"/>
    </source>
</evidence>
<evidence type="ECO:0000256" key="2">
    <source>
        <dbReference type="ARBA" id="ARBA00006739"/>
    </source>
</evidence>
<dbReference type="SUPFAM" id="SSF53448">
    <property type="entry name" value="Nucleotide-diphospho-sugar transferases"/>
    <property type="match status" value="1"/>
</dbReference>
<keyword evidence="4" id="KW-0808">Transferase</keyword>
<reference evidence="5 6" key="1">
    <citation type="submission" date="2015-09" db="EMBL/GenBank/DDBJ databases">
        <authorList>
            <consortium name="Pathogen Informatics"/>
        </authorList>
    </citation>
    <scope>NUCLEOTIDE SEQUENCE [LARGE SCALE GENOMIC DNA]</scope>
    <source>
        <strain evidence="5 6">2789STDY5834902</strain>
    </source>
</reference>
<keyword evidence="3" id="KW-0328">Glycosyltransferase</keyword>
<evidence type="ECO:0000313" key="6">
    <source>
        <dbReference type="Proteomes" id="UP000095454"/>
    </source>
</evidence>
<gene>
    <name evidence="5" type="ORF">ERS852514_01917</name>
</gene>
<evidence type="ECO:0000256" key="3">
    <source>
        <dbReference type="ARBA" id="ARBA00022676"/>
    </source>
</evidence>
<dbReference type="RefSeq" id="WP_055252705.1">
    <property type="nucleotide sequence ID" value="NZ_CABIXX010000071.1"/>
</dbReference>
<dbReference type="PANTHER" id="PTHR43179:SF12">
    <property type="entry name" value="GALACTOFURANOSYLTRANSFERASE GLFT2"/>
    <property type="match status" value="1"/>
</dbReference>
<dbReference type="Proteomes" id="UP000095454">
    <property type="component" value="Unassembled WGS sequence"/>
</dbReference>
<sequence>MGAKLYFAGHLVQLAGIVVGVRGALAHANWDFSAKREGYLARAVHPGNFSAVTGACQMVRRDVYERVEGCDEKFAVGFNDADFCLRVWGLPHHLYTLC</sequence>
<dbReference type="EMBL" id="CZAQ01000071">
    <property type="protein sequence ID" value="CUP42055.1"/>
    <property type="molecule type" value="Genomic_DNA"/>
</dbReference>
<dbReference type="AlphaFoldDB" id="A0A174N7I4"/>
<comment type="pathway">
    <text evidence="1">Cell wall biogenesis; cell wall polysaccharide biosynthesis.</text>
</comment>
<evidence type="ECO:0000256" key="1">
    <source>
        <dbReference type="ARBA" id="ARBA00004776"/>
    </source>
</evidence>
<accession>A0A174N7I4</accession>
<comment type="similarity">
    <text evidence="2">Belongs to the glycosyltransferase 2 family.</text>
</comment>
<name>A0A174N7I4_9ACTN</name>
<dbReference type="InterPro" id="IPR029044">
    <property type="entry name" value="Nucleotide-diphossugar_trans"/>
</dbReference>